<dbReference type="PANTHER" id="PTHR18964">
    <property type="entry name" value="ROK (REPRESSOR, ORF, KINASE) FAMILY"/>
    <property type="match status" value="1"/>
</dbReference>
<evidence type="ECO:0000313" key="2">
    <source>
        <dbReference type="EMBL" id="PXA71777.1"/>
    </source>
</evidence>
<evidence type="ECO:0000256" key="1">
    <source>
        <dbReference type="ARBA" id="ARBA00006479"/>
    </source>
</evidence>
<dbReference type="InterPro" id="IPR036388">
    <property type="entry name" value="WH-like_DNA-bd_sf"/>
</dbReference>
<organism evidence="2 3">
    <name type="scientific">Cryobacterium arcticum</name>
    <dbReference type="NCBI Taxonomy" id="670052"/>
    <lineage>
        <taxon>Bacteria</taxon>
        <taxon>Bacillati</taxon>
        <taxon>Actinomycetota</taxon>
        <taxon>Actinomycetes</taxon>
        <taxon>Micrococcales</taxon>
        <taxon>Microbacteriaceae</taxon>
        <taxon>Cryobacterium</taxon>
    </lineage>
</organism>
<name>A0A318A325_9MICO</name>
<reference evidence="2 3" key="1">
    <citation type="submission" date="2018-05" db="EMBL/GenBank/DDBJ databases">
        <title>Genetic diversity of glacier-inhabiting Cryobacterium bacteria in China and description of Cryobacterium mengkeensis sp. nov. and Arthrobacter glacialis sp. nov.</title>
        <authorList>
            <person name="Liu Q."/>
            <person name="Xin Y.-H."/>
        </authorList>
    </citation>
    <scope>NUCLEOTIDE SEQUENCE [LARGE SCALE GENOMIC DNA]</scope>
    <source>
        <strain evidence="2 3">SK-1</strain>
    </source>
</reference>
<dbReference type="SUPFAM" id="SSF53067">
    <property type="entry name" value="Actin-like ATPase domain"/>
    <property type="match status" value="1"/>
</dbReference>
<dbReference type="SUPFAM" id="SSF46785">
    <property type="entry name" value="Winged helix' DNA-binding domain"/>
    <property type="match status" value="1"/>
</dbReference>
<dbReference type="InterPro" id="IPR036390">
    <property type="entry name" value="WH_DNA-bd_sf"/>
</dbReference>
<comment type="similarity">
    <text evidence="1">Belongs to the ROK (NagC/XylR) family.</text>
</comment>
<gene>
    <name evidence="2" type="ORF">CTB96_02305</name>
</gene>
<protein>
    <submittedName>
        <fullName evidence="2">MarR family transcriptional regulator</fullName>
    </submittedName>
</protein>
<comment type="caution">
    <text evidence="2">The sequence shown here is derived from an EMBL/GenBank/DDBJ whole genome shotgun (WGS) entry which is preliminary data.</text>
</comment>
<sequence length="383" mass="40002">MSSLEAAERRYRSPSSELAREVLIHGPILRNVLAQRLGLSLATLTRLARPLLDGGLLVEMTEQLDGALGRPAKPLDVRADARQFLGVKLTGDTAVAVTTDLRASEGRRAERPLPSHDLADVVTVIVELARELANEQEFSAIGISVGGQVSDNRVVDRAPFLGWRGVPLADAVEAQLDVPVIVENDVVALAAAEHWFGLGRGFSNFAVITVGAGVGYGLVMHDQVVSTSEAGLGLGGHFPLDPNGPLCFLGHRGCSTAMLTIPSIRAQVEVALARPVTYTEVLELAESGNPVALAVLSAAGTALGRLIAAVANLAMVEHVVLAGEGLGFLAVSRSAMDAAILADRDPDARPLDVVTDASGFISWAQGAAAVAIQRTMDTLATSL</sequence>
<dbReference type="Gene3D" id="1.10.10.10">
    <property type="entry name" value="Winged helix-like DNA-binding domain superfamily/Winged helix DNA-binding domain"/>
    <property type="match status" value="1"/>
</dbReference>
<dbReference type="Gene3D" id="3.30.420.40">
    <property type="match status" value="2"/>
</dbReference>
<evidence type="ECO:0000313" key="3">
    <source>
        <dbReference type="Proteomes" id="UP000246722"/>
    </source>
</evidence>
<dbReference type="InterPro" id="IPR043129">
    <property type="entry name" value="ATPase_NBD"/>
</dbReference>
<dbReference type="Proteomes" id="UP000246722">
    <property type="component" value="Unassembled WGS sequence"/>
</dbReference>
<dbReference type="InterPro" id="IPR000600">
    <property type="entry name" value="ROK"/>
</dbReference>
<dbReference type="AlphaFoldDB" id="A0A318A325"/>
<dbReference type="RefSeq" id="WP_110125300.1">
    <property type="nucleotide sequence ID" value="NZ_QHLY01000005.1"/>
</dbReference>
<keyword evidence="3" id="KW-1185">Reference proteome</keyword>
<dbReference type="EMBL" id="QHLY01000005">
    <property type="protein sequence ID" value="PXA71777.1"/>
    <property type="molecule type" value="Genomic_DNA"/>
</dbReference>
<proteinExistence type="inferred from homology"/>
<dbReference type="Pfam" id="PF00480">
    <property type="entry name" value="ROK"/>
    <property type="match status" value="1"/>
</dbReference>
<accession>A0A318A325</accession>
<dbReference type="PANTHER" id="PTHR18964:SF149">
    <property type="entry name" value="BIFUNCTIONAL UDP-N-ACETYLGLUCOSAMINE 2-EPIMERASE_N-ACETYLMANNOSAMINE KINASE"/>
    <property type="match status" value="1"/>
</dbReference>
<dbReference type="OrthoDB" id="3464494at2"/>